<evidence type="ECO:0000256" key="2">
    <source>
        <dbReference type="SAM" id="SignalP"/>
    </source>
</evidence>
<protein>
    <submittedName>
        <fullName evidence="3">Copper resistance protein B</fullName>
    </submittedName>
</protein>
<feature type="compositionally biased region" description="Low complexity" evidence="1">
    <location>
        <begin position="49"/>
        <end position="60"/>
    </location>
</feature>
<evidence type="ECO:0000313" key="3">
    <source>
        <dbReference type="EMBL" id="RNF86553.1"/>
    </source>
</evidence>
<dbReference type="GO" id="GO:0006878">
    <property type="term" value="P:intracellular copper ion homeostasis"/>
    <property type="evidence" value="ECO:0007669"/>
    <property type="project" value="InterPro"/>
</dbReference>
<dbReference type="EMBL" id="RIBS01000001">
    <property type="protein sequence ID" value="RNF86553.1"/>
    <property type="molecule type" value="Genomic_DNA"/>
</dbReference>
<name>A0A3M8T0K3_9GAMM</name>
<accession>A0A3M8T0K3</accession>
<keyword evidence="4" id="KW-1185">Reference proteome</keyword>
<dbReference type="Pfam" id="PF05275">
    <property type="entry name" value="CopB"/>
    <property type="match status" value="1"/>
</dbReference>
<evidence type="ECO:0000256" key="1">
    <source>
        <dbReference type="SAM" id="MobiDB-lite"/>
    </source>
</evidence>
<dbReference type="AlphaFoldDB" id="A0A3M8T0K3"/>
<dbReference type="GO" id="GO:0005507">
    <property type="term" value="F:copper ion binding"/>
    <property type="evidence" value="ECO:0007669"/>
    <property type="project" value="InterPro"/>
</dbReference>
<reference evidence="3 4" key="1">
    <citation type="submission" date="2018-11" db="EMBL/GenBank/DDBJ databases">
        <title>Lysobacter cryohumiis sp. nov., isolated from soil in the Tianshan Mountains, Xinjiang, China.</title>
        <authorList>
            <person name="Luo Y."/>
            <person name="Sheng H."/>
        </authorList>
    </citation>
    <scope>NUCLEOTIDE SEQUENCE [LARGE SCALE GENOMIC DNA]</scope>
    <source>
        <strain evidence="3 4">ZS60</strain>
    </source>
</reference>
<gene>
    <name evidence="3" type="ORF">EER27_02565</name>
</gene>
<dbReference type="RefSeq" id="WP_123086672.1">
    <property type="nucleotide sequence ID" value="NZ_RIBS01000001.1"/>
</dbReference>
<evidence type="ECO:0000313" key="4">
    <source>
        <dbReference type="Proteomes" id="UP000267049"/>
    </source>
</evidence>
<sequence length="347" mass="36805">MVASTIQLRVAMLCAAMPLAALLPHPGKAQHAPHTHHAGMPAQQPPASPASSEPEATAPESAKDAVRVPPVDHAAMGHGTPAPVDHAAMGHGTPASVDHAAMGHGTPPPSEPRTPIPVITDADRAAAVPPTGGHGMHDNRPRSFVLLDRFETWNAPHGTGLAWDGQGWFGTDLHRLWVRGEGERVDGATEHASIEALYGRSIGPWWDVVAGLRHDFGGGPSRDAAAIGVMGLSPYKFEIEATAYIDGSGRTEARLEAEYDTLITNRLILQSSVEASVFGEDDVQRGIGSGLGTAEVGLRLRYEFTRRFAPYVGVVHERAFGRTADLRRGAGDGADDTRVVAGVRIWF</sequence>
<dbReference type="OrthoDB" id="9778934at2"/>
<feature type="region of interest" description="Disordered" evidence="1">
    <location>
        <begin position="27"/>
        <end position="113"/>
    </location>
</feature>
<dbReference type="InterPro" id="IPR007939">
    <property type="entry name" value="Cu-R_B_prcur"/>
</dbReference>
<feature type="chain" id="PRO_5018127740" evidence="2">
    <location>
        <begin position="21"/>
        <end position="347"/>
    </location>
</feature>
<dbReference type="GO" id="GO:0009279">
    <property type="term" value="C:cell outer membrane"/>
    <property type="evidence" value="ECO:0007669"/>
    <property type="project" value="InterPro"/>
</dbReference>
<comment type="caution">
    <text evidence="3">The sequence shown here is derived from an EMBL/GenBank/DDBJ whole genome shotgun (WGS) entry which is preliminary data.</text>
</comment>
<feature type="signal peptide" evidence="2">
    <location>
        <begin position="1"/>
        <end position="20"/>
    </location>
</feature>
<organism evidence="3 4">
    <name type="scientific">Montanilutibacter psychrotolerans</name>
    <dbReference type="NCBI Taxonomy" id="1327343"/>
    <lineage>
        <taxon>Bacteria</taxon>
        <taxon>Pseudomonadati</taxon>
        <taxon>Pseudomonadota</taxon>
        <taxon>Gammaproteobacteria</taxon>
        <taxon>Lysobacterales</taxon>
        <taxon>Lysobacteraceae</taxon>
        <taxon>Montanilutibacter</taxon>
    </lineage>
</organism>
<dbReference type="Proteomes" id="UP000267049">
    <property type="component" value="Unassembled WGS sequence"/>
</dbReference>
<proteinExistence type="predicted"/>
<keyword evidence="2" id="KW-0732">Signal</keyword>